<evidence type="ECO:0008006" key="3">
    <source>
        <dbReference type="Google" id="ProtNLM"/>
    </source>
</evidence>
<evidence type="ECO:0000313" key="2">
    <source>
        <dbReference type="Proteomes" id="UP000196877"/>
    </source>
</evidence>
<dbReference type="SUPFAM" id="SSF82784">
    <property type="entry name" value="OsmC-like"/>
    <property type="match status" value="1"/>
</dbReference>
<keyword evidence="2" id="KW-1185">Reference proteome</keyword>
<evidence type="ECO:0000313" key="1">
    <source>
        <dbReference type="EMBL" id="ASB87573.1"/>
    </source>
</evidence>
<dbReference type="GeneID" id="92851963"/>
<reference evidence="1 2" key="1">
    <citation type="submission" date="2017-06" db="EMBL/GenBank/DDBJ databases">
        <title>Genome sequence of Bacillus sonorensis strain SRCM101395.</title>
        <authorList>
            <person name="Cho S.H."/>
        </authorList>
    </citation>
    <scope>NUCLEOTIDE SEQUENCE [LARGE SCALE GENOMIC DNA]</scope>
    <source>
        <strain evidence="1 2">SRCM101395</strain>
    </source>
</reference>
<gene>
    <name evidence="1" type="ORF">S101395_01019</name>
</gene>
<dbReference type="PANTHER" id="PTHR34352:SF1">
    <property type="entry name" value="PROTEIN YHFA"/>
    <property type="match status" value="1"/>
</dbReference>
<dbReference type="EMBL" id="CP021920">
    <property type="protein sequence ID" value="ASB87573.1"/>
    <property type="molecule type" value="Genomic_DNA"/>
</dbReference>
<dbReference type="Pfam" id="PF02566">
    <property type="entry name" value="OsmC"/>
    <property type="match status" value="1"/>
</dbReference>
<accession>A0ABN5AEI9</accession>
<sequence length="128" mass="14488">MEIKSNQSGFFADFDYGRLDISTGENTGFRPCQLMIASIAACSGAVFRRILEKKRLHLEDLTIKAKEERLPEEANRIKSIHFHFILKGKGLRPETIEKALQAAMKNCAMAKSVENSIDMKKTFDIIHS</sequence>
<dbReference type="InterPro" id="IPR015946">
    <property type="entry name" value="KH_dom-like_a/b"/>
</dbReference>
<name>A0ABN5AEI9_9BACI</name>
<dbReference type="Proteomes" id="UP000196877">
    <property type="component" value="Chromosome"/>
</dbReference>
<dbReference type="InterPro" id="IPR036102">
    <property type="entry name" value="OsmC/Ohrsf"/>
</dbReference>
<dbReference type="InterPro" id="IPR003718">
    <property type="entry name" value="OsmC/Ohr_fam"/>
</dbReference>
<proteinExistence type="predicted"/>
<dbReference type="PANTHER" id="PTHR34352">
    <property type="entry name" value="PROTEIN YHFA"/>
    <property type="match status" value="1"/>
</dbReference>
<protein>
    <recommendedName>
        <fullName evidence="3">Osmotically inducible protein C</fullName>
    </recommendedName>
</protein>
<organism evidence="1 2">
    <name type="scientific">Bacillus sonorensis</name>
    <dbReference type="NCBI Taxonomy" id="119858"/>
    <lineage>
        <taxon>Bacteria</taxon>
        <taxon>Bacillati</taxon>
        <taxon>Bacillota</taxon>
        <taxon>Bacilli</taxon>
        <taxon>Bacillales</taxon>
        <taxon>Bacillaceae</taxon>
        <taxon>Bacillus</taxon>
    </lineage>
</organism>
<dbReference type="Gene3D" id="3.30.300.20">
    <property type="match status" value="1"/>
</dbReference>
<dbReference type="RefSeq" id="WP_006639913.1">
    <property type="nucleotide sequence ID" value="NZ_BORD01000007.1"/>
</dbReference>